<feature type="transmembrane region" description="Helical" evidence="2">
    <location>
        <begin position="413"/>
        <end position="431"/>
    </location>
</feature>
<accession>A0AAU7WEX2</accession>
<protein>
    <submittedName>
        <fullName evidence="3">DUF2339 domain-containing protein</fullName>
    </submittedName>
</protein>
<name>A0AAU7WEX2_9BACI</name>
<dbReference type="PANTHER" id="PTHR38434:SF1">
    <property type="entry name" value="BLL2549 PROTEIN"/>
    <property type="match status" value="1"/>
</dbReference>
<feature type="transmembrane region" description="Helical" evidence="2">
    <location>
        <begin position="462"/>
        <end position="481"/>
    </location>
</feature>
<sequence length="653" mass="73247">MSSENPELKPGELLPLGRELAVGLSGFGKRYACWLRVNRQNPPQPVEKRQNEKETRLPASNIFKEEEKLRGDQMDRIEQLELRVAVLEQEVATLKTDLAAKQGNQPAKREAAQSTIPTTTSTPDKRVEKTAPRIEDAETPVQKTPVQAKSEPVDWEYRLGRVWLPRIFIFVLLLGIIFAFTIVAIAGTELIRVLLGFGVAAVLYFFGERQIKKQMVALGTVLLSGAVSVAILTTFAMHVLYGFVPPFIAFILNLIWIGLGLFLSDRHRSEAIAILTACAGYLVPFLVEGKEHAAHFVIWYETAFYALLLLFAVRKSYKALFYMASGLWHAAVFILYINLLIDQVGAGISYSVVLGAIIQHALLCWVAFYKKGMGEATVPVLFSSFVLTTGWAYSTLEEVPGILLQASLQHALFNLYLLAAAVAYGWFAYYGREKQNREQISVSISICTVSVVYFLYQILPDHVLNLAVYFIVATVAIYLGFHFKAVIQQVIGLLLYIFTTFQLFSTVWIRDVFSAETFVWLVVIGTMLFFYRMLAAASLKQEGLKNFMIAVNAFFHLVFLTQLAGAVAESWSVSLRMMLQSFVWMVYAAAGVALGVWKDNKKIRLAGMILLLITLCKLIFVDMHTVNLFIRTILFIALGTVGLIVSRLFYVKK</sequence>
<evidence type="ECO:0000256" key="1">
    <source>
        <dbReference type="SAM" id="MobiDB-lite"/>
    </source>
</evidence>
<keyword evidence="2" id="KW-1133">Transmembrane helix</keyword>
<feature type="transmembrane region" description="Helical" evidence="2">
    <location>
        <begin position="628"/>
        <end position="650"/>
    </location>
</feature>
<feature type="transmembrane region" description="Helical" evidence="2">
    <location>
        <begin position="347"/>
        <end position="369"/>
    </location>
</feature>
<keyword evidence="2" id="KW-0472">Membrane</keyword>
<feature type="compositionally biased region" description="Polar residues" evidence="1">
    <location>
        <begin position="112"/>
        <end position="122"/>
    </location>
</feature>
<organism evidence="3">
    <name type="scientific">Heyndrickxia faecalis</name>
    <dbReference type="NCBI Taxonomy" id="2824910"/>
    <lineage>
        <taxon>Bacteria</taxon>
        <taxon>Bacillati</taxon>
        <taxon>Bacillota</taxon>
        <taxon>Bacilli</taxon>
        <taxon>Bacillales</taxon>
        <taxon>Bacillaceae</taxon>
        <taxon>Heyndrickxia</taxon>
    </lineage>
</organism>
<gene>
    <name evidence="3" type="ORF">ABR335_14495</name>
</gene>
<dbReference type="AlphaFoldDB" id="A0AAU7WEX2"/>
<feature type="transmembrane region" description="Helical" evidence="2">
    <location>
        <begin position="293"/>
        <end position="313"/>
    </location>
</feature>
<feature type="transmembrane region" description="Helical" evidence="2">
    <location>
        <begin position="320"/>
        <end position="341"/>
    </location>
</feature>
<feature type="transmembrane region" description="Helical" evidence="2">
    <location>
        <begin position="167"/>
        <end position="185"/>
    </location>
</feature>
<dbReference type="Pfam" id="PF10101">
    <property type="entry name" value="DUF2339"/>
    <property type="match status" value="1"/>
</dbReference>
<evidence type="ECO:0000256" key="2">
    <source>
        <dbReference type="SAM" id="Phobius"/>
    </source>
</evidence>
<dbReference type="InterPro" id="IPR019286">
    <property type="entry name" value="DUF2339_TM"/>
</dbReference>
<feature type="transmembrane region" description="Helical" evidence="2">
    <location>
        <begin position="247"/>
        <end position="264"/>
    </location>
</feature>
<feature type="transmembrane region" description="Helical" evidence="2">
    <location>
        <begin position="493"/>
        <end position="511"/>
    </location>
</feature>
<feature type="region of interest" description="Disordered" evidence="1">
    <location>
        <begin position="39"/>
        <end position="61"/>
    </location>
</feature>
<dbReference type="PANTHER" id="PTHR38434">
    <property type="entry name" value="BLL2549 PROTEIN"/>
    <property type="match status" value="1"/>
</dbReference>
<feature type="transmembrane region" description="Helical" evidence="2">
    <location>
        <begin position="440"/>
        <end position="456"/>
    </location>
</feature>
<feature type="compositionally biased region" description="Basic and acidic residues" evidence="1">
    <location>
        <begin position="46"/>
        <end position="56"/>
    </location>
</feature>
<feature type="transmembrane region" description="Helical" evidence="2">
    <location>
        <begin position="547"/>
        <end position="565"/>
    </location>
</feature>
<feature type="transmembrane region" description="Helical" evidence="2">
    <location>
        <begin position="517"/>
        <end position="535"/>
    </location>
</feature>
<feature type="transmembrane region" description="Helical" evidence="2">
    <location>
        <begin position="216"/>
        <end position="241"/>
    </location>
</feature>
<evidence type="ECO:0000313" key="3">
    <source>
        <dbReference type="EMBL" id="XBX97645.1"/>
    </source>
</evidence>
<feature type="transmembrane region" description="Helical" evidence="2">
    <location>
        <begin position="191"/>
        <end position="207"/>
    </location>
</feature>
<feature type="transmembrane region" description="Helical" evidence="2">
    <location>
        <begin position="577"/>
        <end position="596"/>
    </location>
</feature>
<feature type="transmembrane region" description="Helical" evidence="2">
    <location>
        <begin position="603"/>
        <end position="622"/>
    </location>
</feature>
<feature type="region of interest" description="Disordered" evidence="1">
    <location>
        <begin position="98"/>
        <end position="131"/>
    </location>
</feature>
<feature type="transmembrane region" description="Helical" evidence="2">
    <location>
        <begin position="271"/>
        <end position="287"/>
    </location>
</feature>
<dbReference type="EMBL" id="CP158453">
    <property type="protein sequence ID" value="XBX97645.1"/>
    <property type="molecule type" value="Genomic_DNA"/>
</dbReference>
<keyword evidence="2" id="KW-0812">Transmembrane</keyword>
<reference evidence="3" key="1">
    <citation type="submission" date="2024-06" db="EMBL/GenBank/DDBJ databases">
        <authorList>
            <person name="Huang C.H."/>
            <person name="Ting Y.S."/>
            <person name="Cheng Y.H."/>
        </authorList>
    </citation>
    <scope>NUCLEOTIDE SEQUENCE</scope>
    <source>
        <strain evidence="3">TCI803</strain>
    </source>
</reference>
<proteinExistence type="predicted"/>
<dbReference type="RefSeq" id="WP_251459671.1">
    <property type="nucleotide sequence ID" value="NZ_CP158453.1"/>
</dbReference>
<dbReference type="GeneID" id="93260834"/>
<feature type="transmembrane region" description="Helical" evidence="2">
    <location>
        <begin position="376"/>
        <end position="393"/>
    </location>
</feature>